<gene>
    <name evidence="6" type="ORF">GCM10023094_48250</name>
</gene>
<dbReference type="InterPro" id="IPR017900">
    <property type="entry name" value="4Fe4S_Fe_S_CS"/>
</dbReference>
<reference evidence="7" key="1">
    <citation type="journal article" date="2019" name="Int. J. Syst. Evol. Microbiol.">
        <title>The Global Catalogue of Microorganisms (GCM) 10K type strain sequencing project: providing services to taxonomists for standard genome sequencing and annotation.</title>
        <authorList>
            <consortium name="The Broad Institute Genomics Platform"/>
            <consortium name="The Broad Institute Genome Sequencing Center for Infectious Disease"/>
            <person name="Wu L."/>
            <person name="Ma J."/>
        </authorList>
    </citation>
    <scope>NUCLEOTIDE SEQUENCE [LARGE SCALE GENOMIC DNA]</scope>
    <source>
        <strain evidence="7">JCM 32206</strain>
    </source>
</reference>
<feature type="domain" description="4Fe-4S ferredoxin-type" evidence="5">
    <location>
        <begin position="342"/>
        <end position="370"/>
    </location>
</feature>
<accession>A0ABP8PJS3</accession>
<evidence type="ECO:0000313" key="7">
    <source>
        <dbReference type="Proteomes" id="UP001501183"/>
    </source>
</evidence>
<evidence type="ECO:0000256" key="1">
    <source>
        <dbReference type="ARBA" id="ARBA00022723"/>
    </source>
</evidence>
<keyword evidence="3" id="KW-0411">Iron-sulfur</keyword>
<proteinExistence type="predicted"/>
<evidence type="ECO:0000256" key="3">
    <source>
        <dbReference type="ARBA" id="ARBA00023014"/>
    </source>
</evidence>
<evidence type="ECO:0000256" key="2">
    <source>
        <dbReference type="ARBA" id="ARBA00023004"/>
    </source>
</evidence>
<keyword evidence="2" id="KW-0408">Iron</keyword>
<dbReference type="Proteomes" id="UP001501183">
    <property type="component" value="Unassembled WGS sequence"/>
</dbReference>
<evidence type="ECO:0000259" key="5">
    <source>
        <dbReference type="PROSITE" id="PS51379"/>
    </source>
</evidence>
<keyword evidence="1" id="KW-0479">Metal-binding</keyword>
<evidence type="ECO:0000313" key="6">
    <source>
        <dbReference type="EMBL" id="GAA4488414.1"/>
    </source>
</evidence>
<dbReference type="PROSITE" id="PS51379">
    <property type="entry name" value="4FE4S_FER_2"/>
    <property type="match status" value="2"/>
</dbReference>
<protein>
    <submittedName>
        <fullName evidence="6">4Fe-4S dicluster domain-containing protein</fullName>
    </submittedName>
</protein>
<comment type="caution">
    <text evidence="6">The sequence shown here is derived from an EMBL/GenBank/DDBJ whole genome shotgun (WGS) entry which is preliminary data.</text>
</comment>
<dbReference type="SUPFAM" id="SSF46548">
    <property type="entry name" value="alpha-helical ferredoxin"/>
    <property type="match status" value="1"/>
</dbReference>
<dbReference type="Pfam" id="PF17179">
    <property type="entry name" value="Fer4_22"/>
    <property type="match status" value="1"/>
</dbReference>
<dbReference type="RefSeq" id="WP_425569943.1">
    <property type="nucleotide sequence ID" value="NZ_BAABFB010000072.1"/>
</dbReference>
<sequence>MEGTRHPDQQQPDPAPGGTEIDRRGLDHLIAVLRGAGYRVIGPTLDDNAIVLRELEAGDQLPDGWGVTTAPGHYRVHRRDDAAVFGHSSGPQSWKQYLHPPRRQLWSTDSDEGFRAPPDDEVAYAFLGVRGCDLAAIRILRTVLCNGADSRTATLYSRLFVVAVDCTEPGGVCFCASMGTGPGAEGEYDLRLTERLGDAGPNYLVDVGTNRGAEILAQVPHRDAAPGEVERAQQDVCAAADRMGRQMPEVDLRELLRTARDADVWDDVASRCLTCGNCTMACPTCFCTTVEDVTDLTGTHAERWQRWASCFEPEFSHLHGGDVRVSGQSRYRQWISHKLGTWYDQFGSSGCVGCGRCIDWCPVGIDITEEAARLAETFPGVGTDPVRGSE</sequence>
<feature type="region of interest" description="Disordered" evidence="4">
    <location>
        <begin position="1"/>
        <end position="22"/>
    </location>
</feature>
<dbReference type="Gene3D" id="1.10.1060.10">
    <property type="entry name" value="Alpha-helical ferredoxin"/>
    <property type="match status" value="1"/>
</dbReference>
<dbReference type="InterPro" id="IPR017896">
    <property type="entry name" value="4Fe4S_Fe-S-bd"/>
</dbReference>
<dbReference type="PANTHER" id="PTHR40447">
    <property type="entry name" value="ANAEROBIC SULFITE REDUCTASE SUBUNIT A"/>
    <property type="match status" value="1"/>
</dbReference>
<keyword evidence="7" id="KW-1185">Reference proteome</keyword>
<feature type="domain" description="4Fe-4S ferredoxin-type" evidence="5">
    <location>
        <begin position="261"/>
        <end position="293"/>
    </location>
</feature>
<dbReference type="InterPro" id="IPR009051">
    <property type="entry name" value="Helical_ferredxn"/>
</dbReference>
<dbReference type="PROSITE" id="PS00198">
    <property type="entry name" value="4FE4S_FER_1"/>
    <property type="match status" value="2"/>
</dbReference>
<dbReference type="PANTHER" id="PTHR40447:SF1">
    <property type="entry name" value="ANAEROBIC SULFITE REDUCTASE SUBUNIT A"/>
    <property type="match status" value="1"/>
</dbReference>
<name>A0ABP8PJS3_9NOCA</name>
<dbReference type="EMBL" id="BAABFB010000072">
    <property type="protein sequence ID" value="GAA4488414.1"/>
    <property type="molecule type" value="Genomic_DNA"/>
</dbReference>
<evidence type="ECO:0000256" key="4">
    <source>
        <dbReference type="SAM" id="MobiDB-lite"/>
    </source>
</evidence>
<organism evidence="6 7">
    <name type="scientific">Rhodococcus olei</name>
    <dbReference type="NCBI Taxonomy" id="2161675"/>
    <lineage>
        <taxon>Bacteria</taxon>
        <taxon>Bacillati</taxon>
        <taxon>Actinomycetota</taxon>
        <taxon>Actinomycetes</taxon>
        <taxon>Mycobacteriales</taxon>
        <taxon>Nocardiaceae</taxon>
        <taxon>Rhodococcus</taxon>
    </lineage>
</organism>